<organism evidence="3 4">
    <name type="scientific">Dothistroma septosporum (strain NZE10 / CBS 128990)</name>
    <name type="common">Red band needle blight fungus</name>
    <name type="synonym">Mycosphaerella pini</name>
    <dbReference type="NCBI Taxonomy" id="675120"/>
    <lineage>
        <taxon>Eukaryota</taxon>
        <taxon>Fungi</taxon>
        <taxon>Dikarya</taxon>
        <taxon>Ascomycota</taxon>
        <taxon>Pezizomycotina</taxon>
        <taxon>Dothideomycetes</taxon>
        <taxon>Dothideomycetidae</taxon>
        <taxon>Mycosphaerellales</taxon>
        <taxon>Mycosphaerellaceae</taxon>
        <taxon>Dothistroma</taxon>
    </lineage>
</organism>
<evidence type="ECO:0000256" key="1">
    <source>
        <dbReference type="SAM" id="MobiDB-lite"/>
    </source>
</evidence>
<feature type="domain" description="Retrovirus-related Pol polyprotein from transposon TNT 1-94-like beta-barrel" evidence="2">
    <location>
        <begin position="12"/>
        <end position="91"/>
    </location>
</feature>
<reference evidence="4" key="1">
    <citation type="journal article" date="2012" name="PLoS Genet.">
        <title>The genomes of the fungal plant pathogens Cladosporium fulvum and Dothistroma septosporum reveal adaptation to different hosts and lifestyles but also signatures of common ancestry.</title>
        <authorList>
            <person name="de Wit P.J.G.M."/>
            <person name="van der Burgt A."/>
            <person name="Oekmen B."/>
            <person name="Stergiopoulos I."/>
            <person name="Abd-Elsalam K.A."/>
            <person name="Aerts A.L."/>
            <person name="Bahkali A.H."/>
            <person name="Beenen H.G."/>
            <person name="Chettri P."/>
            <person name="Cox M.P."/>
            <person name="Datema E."/>
            <person name="de Vries R.P."/>
            <person name="Dhillon B."/>
            <person name="Ganley A.R."/>
            <person name="Griffiths S.A."/>
            <person name="Guo Y."/>
            <person name="Hamelin R.C."/>
            <person name="Henrissat B."/>
            <person name="Kabir M.S."/>
            <person name="Jashni M.K."/>
            <person name="Kema G."/>
            <person name="Klaubauf S."/>
            <person name="Lapidus A."/>
            <person name="Levasseur A."/>
            <person name="Lindquist E."/>
            <person name="Mehrabi R."/>
            <person name="Ohm R.A."/>
            <person name="Owen T.J."/>
            <person name="Salamov A."/>
            <person name="Schwelm A."/>
            <person name="Schijlen E."/>
            <person name="Sun H."/>
            <person name="van den Burg H.A."/>
            <person name="van Ham R.C.H.J."/>
            <person name="Zhang S."/>
            <person name="Goodwin S.B."/>
            <person name="Grigoriev I.V."/>
            <person name="Collemare J."/>
            <person name="Bradshaw R.E."/>
        </authorList>
    </citation>
    <scope>NUCLEOTIDE SEQUENCE [LARGE SCALE GENOMIC DNA]</scope>
    <source>
        <strain evidence="4">NZE10 / CBS 128990</strain>
    </source>
</reference>
<gene>
    <name evidence="3" type="ORF">DOTSEDRAFT_28095</name>
</gene>
<dbReference type="OMA" id="VATHRDW"/>
<accession>N1PCH5</accession>
<feature type="region of interest" description="Disordered" evidence="1">
    <location>
        <begin position="261"/>
        <end position="288"/>
    </location>
</feature>
<dbReference type="PANTHER" id="PTHR40628">
    <property type="entry name" value="CHROMO DOMAIN-CONTAINING PROTEIN"/>
    <property type="match status" value="1"/>
</dbReference>
<dbReference type="eggNOG" id="ENOG502SQ6I">
    <property type="taxonomic scope" value="Eukaryota"/>
</dbReference>
<sequence length="319" mass="35904">MAPSGEAYEVDWILSNSSNAHVATHRDWFTTFTAFETSIYRSFSTDRCLVLGIGDVHLNVRVAPSSQGVASHKIIILHDVLYCPELANNILGGHIHDDFPLGEATTRLVDSNGKVGCVFDRIEVHLHGFRNDHKTKLWLEGHRQGHFSEGPGLTWKQAIWPGDEMQKWEDYKAVRHWSVSVHDLVEPAAAAEVGKPKSLMRAFFGERRKKSRTPRQQLQHRVNSGAFSLIRNGVAKPPPYTPQEKAWLRDHYGEDFKFKGSAIDDGGDHKDGQSTVSLTRQGPVKKGPKRFGLSRMTKGMQRVTSLIWNCAARSDAWTR</sequence>
<dbReference type="PANTHER" id="PTHR40628:SF1">
    <property type="entry name" value="CHROMO DOMAIN-CONTAINING PROTEIN"/>
    <property type="match status" value="1"/>
</dbReference>
<dbReference type="InterPro" id="IPR054722">
    <property type="entry name" value="PolX-like_BBD"/>
</dbReference>
<dbReference type="HOGENOM" id="CLU_871610_0_0_1"/>
<proteinExistence type="predicted"/>
<protein>
    <recommendedName>
        <fullName evidence="2">Retrovirus-related Pol polyprotein from transposon TNT 1-94-like beta-barrel domain-containing protein</fullName>
    </recommendedName>
</protein>
<dbReference type="AlphaFoldDB" id="N1PCH5"/>
<dbReference type="OrthoDB" id="4232400at2759"/>
<evidence type="ECO:0000313" key="3">
    <source>
        <dbReference type="EMBL" id="EME40188.1"/>
    </source>
</evidence>
<dbReference type="Pfam" id="PF22936">
    <property type="entry name" value="Pol_BBD"/>
    <property type="match status" value="1"/>
</dbReference>
<evidence type="ECO:0000313" key="4">
    <source>
        <dbReference type="Proteomes" id="UP000016933"/>
    </source>
</evidence>
<reference evidence="3 4" key="2">
    <citation type="journal article" date="2012" name="PLoS Pathog.">
        <title>Diverse lifestyles and strategies of plant pathogenesis encoded in the genomes of eighteen Dothideomycetes fungi.</title>
        <authorList>
            <person name="Ohm R.A."/>
            <person name="Feau N."/>
            <person name="Henrissat B."/>
            <person name="Schoch C.L."/>
            <person name="Horwitz B.A."/>
            <person name="Barry K.W."/>
            <person name="Condon B.J."/>
            <person name="Copeland A.C."/>
            <person name="Dhillon B."/>
            <person name="Glaser F."/>
            <person name="Hesse C.N."/>
            <person name="Kosti I."/>
            <person name="LaButti K."/>
            <person name="Lindquist E.A."/>
            <person name="Lucas S."/>
            <person name="Salamov A.A."/>
            <person name="Bradshaw R.E."/>
            <person name="Ciuffetti L."/>
            <person name="Hamelin R.C."/>
            <person name="Kema G.H.J."/>
            <person name="Lawrence C."/>
            <person name="Scott J.A."/>
            <person name="Spatafora J.W."/>
            <person name="Turgeon B.G."/>
            <person name="de Wit P.J.G.M."/>
            <person name="Zhong S."/>
            <person name="Goodwin S.B."/>
            <person name="Grigoriev I.V."/>
        </authorList>
    </citation>
    <scope>NUCLEOTIDE SEQUENCE [LARGE SCALE GENOMIC DNA]</scope>
    <source>
        <strain evidence="4">NZE10 / CBS 128990</strain>
    </source>
</reference>
<name>N1PCH5_DOTSN</name>
<keyword evidence="4" id="KW-1185">Reference proteome</keyword>
<evidence type="ECO:0000259" key="2">
    <source>
        <dbReference type="Pfam" id="PF22936"/>
    </source>
</evidence>
<dbReference type="EMBL" id="KB446544">
    <property type="protein sequence ID" value="EME40188.1"/>
    <property type="molecule type" value="Genomic_DNA"/>
</dbReference>
<dbReference type="Proteomes" id="UP000016933">
    <property type="component" value="Unassembled WGS sequence"/>
</dbReference>